<evidence type="ECO:0000313" key="1">
    <source>
        <dbReference type="EMBL" id="KAI4320962.1"/>
    </source>
</evidence>
<dbReference type="EMBL" id="CM042889">
    <property type="protein sequence ID" value="KAI4320962.1"/>
    <property type="molecule type" value="Genomic_DNA"/>
</dbReference>
<protein>
    <submittedName>
        <fullName evidence="1">Uncharacterized protein</fullName>
    </submittedName>
</protein>
<organism evidence="1 2">
    <name type="scientific">Melastoma candidum</name>
    <dbReference type="NCBI Taxonomy" id="119954"/>
    <lineage>
        <taxon>Eukaryota</taxon>
        <taxon>Viridiplantae</taxon>
        <taxon>Streptophyta</taxon>
        <taxon>Embryophyta</taxon>
        <taxon>Tracheophyta</taxon>
        <taxon>Spermatophyta</taxon>
        <taxon>Magnoliopsida</taxon>
        <taxon>eudicotyledons</taxon>
        <taxon>Gunneridae</taxon>
        <taxon>Pentapetalae</taxon>
        <taxon>rosids</taxon>
        <taxon>malvids</taxon>
        <taxon>Myrtales</taxon>
        <taxon>Melastomataceae</taxon>
        <taxon>Melastomatoideae</taxon>
        <taxon>Melastomateae</taxon>
        <taxon>Melastoma</taxon>
    </lineage>
</organism>
<name>A0ACB9M9S4_9MYRT</name>
<accession>A0ACB9M9S4</accession>
<proteinExistence type="predicted"/>
<evidence type="ECO:0000313" key="2">
    <source>
        <dbReference type="Proteomes" id="UP001057402"/>
    </source>
</evidence>
<reference evidence="2" key="1">
    <citation type="journal article" date="2023" name="Front. Plant Sci.">
        <title>Chromosomal-level genome assembly of Melastoma candidum provides insights into trichome evolution.</title>
        <authorList>
            <person name="Zhong Y."/>
            <person name="Wu W."/>
            <person name="Sun C."/>
            <person name="Zou P."/>
            <person name="Liu Y."/>
            <person name="Dai S."/>
            <person name="Zhou R."/>
        </authorList>
    </citation>
    <scope>NUCLEOTIDE SEQUENCE [LARGE SCALE GENOMIC DNA]</scope>
</reference>
<gene>
    <name evidence="1" type="ORF">MLD38_034393</name>
</gene>
<dbReference type="Proteomes" id="UP001057402">
    <property type="component" value="Chromosome 10"/>
</dbReference>
<keyword evidence="2" id="KW-1185">Reference proteome</keyword>
<sequence>MALEIRSFQRVTRLDCCDVQRLTKEMGENDVPVSYSGADILEKSIRKPNLKKFWAIPRNISGLPLMLSCGAHPRRNGYLHHLFVGVPCNVNDLDWGFGILSTLVKLEVRDRNRHGDHVCSVCWYPIVGSRFKEMKSHFSLCNQCYSERKVPSTFKQEDYRFREYGSEAETVKDKCMCFSLQSRDES</sequence>
<comment type="caution">
    <text evidence="1">The sequence shown here is derived from an EMBL/GenBank/DDBJ whole genome shotgun (WGS) entry which is preliminary data.</text>
</comment>